<comment type="caution">
    <text evidence="4">The sequence shown here is derived from an EMBL/GenBank/DDBJ whole genome shotgun (WGS) entry which is preliminary data.</text>
</comment>
<dbReference type="InterPro" id="IPR013785">
    <property type="entry name" value="Aldolase_TIM"/>
</dbReference>
<dbReference type="RefSeq" id="WP_345380836.1">
    <property type="nucleotide sequence ID" value="NZ_BAABIC010000008.1"/>
</dbReference>
<dbReference type="Proteomes" id="UP001500325">
    <property type="component" value="Unassembled WGS sequence"/>
</dbReference>
<reference evidence="5" key="1">
    <citation type="journal article" date="2019" name="Int. J. Syst. Evol. Microbiol.">
        <title>The Global Catalogue of Microorganisms (GCM) 10K type strain sequencing project: providing services to taxonomists for standard genome sequencing and annotation.</title>
        <authorList>
            <consortium name="The Broad Institute Genomics Platform"/>
            <consortium name="The Broad Institute Genome Sequencing Center for Infectious Disease"/>
            <person name="Wu L."/>
            <person name="Ma J."/>
        </authorList>
    </citation>
    <scope>NUCLEOTIDE SEQUENCE [LARGE SCALE GENOMIC DNA]</scope>
    <source>
        <strain evidence="5">JCM 18055</strain>
    </source>
</reference>
<evidence type="ECO:0000313" key="5">
    <source>
        <dbReference type="Proteomes" id="UP001500325"/>
    </source>
</evidence>
<evidence type="ECO:0000313" key="4">
    <source>
        <dbReference type="EMBL" id="GAA4689538.1"/>
    </source>
</evidence>
<dbReference type="PANTHER" id="PTHR32332">
    <property type="entry name" value="2-NITROPROPANE DIOXYGENASE"/>
    <property type="match status" value="1"/>
</dbReference>
<dbReference type="EMBL" id="BAABIC010000008">
    <property type="protein sequence ID" value="GAA4689538.1"/>
    <property type="molecule type" value="Genomic_DNA"/>
</dbReference>
<protein>
    <submittedName>
        <fullName evidence="4">Nitronate monooxygenase</fullName>
    </submittedName>
</protein>
<keyword evidence="3" id="KW-0560">Oxidoreductase</keyword>
<dbReference type="PANTHER" id="PTHR32332:SF20">
    <property type="entry name" value="2-NITROPROPANE DIOXYGENASE-LIKE PROTEIN"/>
    <property type="match status" value="1"/>
</dbReference>
<evidence type="ECO:0000256" key="3">
    <source>
        <dbReference type="ARBA" id="ARBA00023002"/>
    </source>
</evidence>
<keyword evidence="2" id="KW-0288">FMN</keyword>
<dbReference type="GO" id="GO:0004497">
    <property type="term" value="F:monooxygenase activity"/>
    <property type="evidence" value="ECO:0007669"/>
    <property type="project" value="UniProtKB-KW"/>
</dbReference>
<accession>A0ABP8WI12</accession>
<dbReference type="InterPro" id="IPR004136">
    <property type="entry name" value="NMO"/>
</dbReference>
<evidence type="ECO:0000256" key="2">
    <source>
        <dbReference type="ARBA" id="ARBA00022643"/>
    </source>
</evidence>
<proteinExistence type="predicted"/>
<evidence type="ECO:0000256" key="1">
    <source>
        <dbReference type="ARBA" id="ARBA00022630"/>
    </source>
</evidence>
<keyword evidence="5" id="KW-1185">Reference proteome</keyword>
<keyword evidence="1" id="KW-0285">Flavoprotein</keyword>
<organism evidence="4 5">
    <name type="scientific">Pseudonocardia yuanmonensis</name>
    <dbReference type="NCBI Taxonomy" id="1095914"/>
    <lineage>
        <taxon>Bacteria</taxon>
        <taxon>Bacillati</taxon>
        <taxon>Actinomycetota</taxon>
        <taxon>Actinomycetes</taxon>
        <taxon>Pseudonocardiales</taxon>
        <taxon>Pseudonocardiaceae</taxon>
        <taxon>Pseudonocardia</taxon>
    </lineage>
</organism>
<dbReference type="Pfam" id="PF03060">
    <property type="entry name" value="NMO"/>
    <property type="match status" value="1"/>
</dbReference>
<gene>
    <name evidence="4" type="ORF">GCM10023215_27280</name>
</gene>
<dbReference type="Gene3D" id="3.20.20.70">
    <property type="entry name" value="Aldolase class I"/>
    <property type="match status" value="1"/>
</dbReference>
<dbReference type="SUPFAM" id="SSF51412">
    <property type="entry name" value="Inosine monophosphate dehydrogenase (IMPDH)"/>
    <property type="match status" value="1"/>
</dbReference>
<dbReference type="CDD" id="cd04730">
    <property type="entry name" value="NPD_like"/>
    <property type="match status" value="1"/>
</dbReference>
<keyword evidence="4" id="KW-0503">Monooxygenase</keyword>
<name>A0ABP8WI12_9PSEU</name>
<sequence>MTFANRVTQLLGVDVPILQAPMGYIAKPRLVAAVSEAGAMGLVPGSLGIDEVREDIRRTRDLTERPFGVNLPLAFVKDPAIVDMIVEEGVRFVTTSAGSPTAHTPRLKEAGLTVFHVVPSLRGAQKAVEAGVDGLVVEGSEGAGFKAPREVSSMVLLPLVAAQVGVPIVAAGGIADGRSMAAAFALGAEGVQMGTRMVATEESPVHRNMKDAVVAAAETDTMLINKHNGKQVRVLRTEATAPFEITTEGDPMALLGSIHGLYRDGDLDASLAQLGQVAGRIDRVEPVAEIIRRTVVEFEETLGGLAKRYLEGA</sequence>